<dbReference type="Pfam" id="PF00701">
    <property type="entry name" value="DHDPS"/>
    <property type="match status" value="1"/>
</dbReference>
<dbReference type="PANTHER" id="PTHR12128">
    <property type="entry name" value="DIHYDRODIPICOLINATE SYNTHASE"/>
    <property type="match status" value="1"/>
</dbReference>
<dbReference type="Proteomes" id="UP001551658">
    <property type="component" value="Unassembled WGS sequence"/>
</dbReference>
<dbReference type="InterPro" id="IPR020625">
    <property type="entry name" value="Schiff_base-form_aldolases_AS"/>
</dbReference>
<comment type="similarity">
    <text evidence="3">Belongs to the DapA family.</text>
</comment>
<keyword evidence="1 3" id="KW-0456">Lyase</keyword>
<comment type="caution">
    <text evidence="4">The sequence shown here is derived from an EMBL/GenBank/DDBJ whole genome shotgun (WGS) entry which is preliminary data.</text>
</comment>
<dbReference type="PIRSF" id="PIRSF001365">
    <property type="entry name" value="DHDPS"/>
    <property type="match status" value="1"/>
</dbReference>
<dbReference type="PANTHER" id="PTHR12128:SF67">
    <property type="entry name" value="BLR3884 PROTEIN"/>
    <property type="match status" value="1"/>
</dbReference>
<evidence type="ECO:0000256" key="3">
    <source>
        <dbReference type="PIRNR" id="PIRNR001365"/>
    </source>
</evidence>
<proteinExistence type="inferred from homology"/>
<evidence type="ECO:0000256" key="2">
    <source>
        <dbReference type="ARBA" id="ARBA00023270"/>
    </source>
</evidence>
<dbReference type="PRINTS" id="PR00146">
    <property type="entry name" value="DHPICSNTHASE"/>
</dbReference>
<dbReference type="EMBL" id="JBFAIH010000002">
    <property type="protein sequence ID" value="MEV0362088.1"/>
    <property type="molecule type" value="Genomic_DNA"/>
</dbReference>
<dbReference type="SMART" id="SM01130">
    <property type="entry name" value="DHDPS"/>
    <property type="match status" value="1"/>
</dbReference>
<dbReference type="Gene3D" id="3.20.20.70">
    <property type="entry name" value="Aldolase class I"/>
    <property type="match status" value="1"/>
</dbReference>
<organism evidence="4 5">
    <name type="scientific">Nocardia fusca</name>
    <dbReference type="NCBI Taxonomy" id="941183"/>
    <lineage>
        <taxon>Bacteria</taxon>
        <taxon>Bacillati</taxon>
        <taxon>Actinomycetota</taxon>
        <taxon>Actinomycetes</taxon>
        <taxon>Mycobacteriales</taxon>
        <taxon>Nocardiaceae</taxon>
        <taxon>Nocardia</taxon>
    </lineage>
</organism>
<reference evidence="4 5" key="1">
    <citation type="submission" date="2024-06" db="EMBL/GenBank/DDBJ databases">
        <title>The Natural Products Discovery Center: Release of the First 8490 Sequenced Strains for Exploring Actinobacteria Biosynthetic Diversity.</title>
        <authorList>
            <person name="Kalkreuter E."/>
            <person name="Kautsar S.A."/>
            <person name="Yang D."/>
            <person name="Bader C.D."/>
            <person name="Teijaro C.N."/>
            <person name="Fluegel L."/>
            <person name="Davis C.M."/>
            <person name="Simpson J.R."/>
            <person name="Lauterbach L."/>
            <person name="Steele A.D."/>
            <person name="Gui C."/>
            <person name="Meng S."/>
            <person name="Li G."/>
            <person name="Viehrig K."/>
            <person name="Ye F."/>
            <person name="Su P."/>
            <person name="Kiefer A.F."/>
            <person name="Nichols A."/>
            <person name="Cepeda A.J."/>
            <person name="Yan W."/>
            <person name="Fan B."/>
            <person name="Jiang Y."/>
            <person name="Adhikari A."/>
            <person name="Zheng C.-J."/>
            <person name="Schuster L."/>
            <person name="Cowan T.M."/>
            <person name="Smanski M.J."/>
            <person name="Chevrette M.G."/>
            <person name="De Carvalho L.P.S."/>
            <person name="Shen B."/>
        </authorList>
    </citation>
    <scope>NUCLEOTIDE SEQUENCE [LARGE SCALE GENOMIC DNA]</scope>
    <source>
        <strain evidence="4 5">NPDC050671</strain>
    </source>
</reference>
<dbReference type="InterPro" id="IPR013785">
    <property type="entry name" value="Aldolase_TIM"/>
</dbReference>
<dbReference type="RefSeq" id="WP_357973975.1">
    <property type="nucleotide sequence ID" value="NZ_JBFAIH010000002.1"/>
</dbReference>
<evidence type="ECO:0000256" key="1">
    <source>
        <dbReference type="ARBA" id="ARBA00023239"/>
    </source>
</evidence>
<dbReference type="PROSITE" id="PS00666">
    <property type="entry name" value="DHDPS_2"/>
    <property type="match status" value="1"/>
</dbReference>
<evidence type="ECO:0000313" key="5">
    <source>
        <dbReference type="Proteomes" id="UP001551658"/>
    </source>
</evidence>
<dbReference type="SUPFAM" id="SSF51569">
    <property type="entry name" value="Aldolase"/>
    <property type="match status" value="1"/>
</dbReference>
<gene>
    <name evidence="4" type="ORF">AB0H72_05225</name>
</gene>
<accession>A0ABV3F2Z2</accession>
<evidence type="ECO:0000313" key="4">
    <source>
        <dbReference type="EMBL" id="MEV0362088.1"/>
    </source>
</evidence>
<dbReference type="InterPro" id="IPR002220">
    <property type="entry name" value="DapA-like"/>
</dbReference>
<protein>
    <submittedName>
        <fullName evidence="4">Dihydrodipicolinate synthase family protein</fullName>
    </submittedName>
</protein>
<name>A0ABV3F2Z2_9NOCA</name>
<sequence length="307" mass="32839">MAVGTERERVPRWAGAVELNPILSTVTPFTRDHRVDTGVLGDYLGFLHESGVRTVLVNGTTGEFPALTVAERKAVLEFTRSHWSGQVVAHIGTSAIGDAIELLDHADAVAAIPPYYFAEPAEAGLREYFGLLLGRTKQPLLVYNLPRHTQALITPGLIGSLAAEYPMLAGVKDSGTDRGVTRNYADTGVSVFIGSDGAAAHIAEHGALGIVSGGGSPVPELPVRIAQALRAGDHDEAIRWQKVFDECRALRRRSGLTDTAFVKAALAERVPGFPVAVRPSLVAADDVQSQEIRTHLRTKILPQMDGS</sequence>
<keyword evidence="5" id="KW-1185">Reference proteome</keyword>
<keyword evidence="2" id="KW-0704">Schiff base</keyword>
<dbReference type="CDD" id="cd00408">
    <property type="entry name" value="DHDPS-like"/>
    <property type="match status" value="1"/>
</dbReference>